<comment type="caution">
    <text evidence="1">The sequence shown here is derived from an EMBL/GenBank/DDBJ whole genome shotgun (WGS) entry which is preliminary data.</text>
</comment>
<reference evidence="1" key="1">
    <citation type="submission" date="2023-04" db="EMBL/GenBank/DDBJ databases">
        <title>A chromosome-level genome assembly of the parasitoid wasp Eretmocerus hayati.</title>
        <authorList>
            <person name="Zhong Y."/>
            <person name="Liu S."/>
            <person name="Liu Y."/>
        </authorList>
    </citation>
    <scope>NUCLEOTIDE SEQUENCE</scope>
    <source>
        <strain evidence="1">ZJU_SS_LIU_2023</strain>
    </source>
</reference>
<evidence type="ECO:0000313" key="1">
    <source>
        <dbReference type="EMBL" id="KAJ8683623.1"/>
    </source>
</evidence>
<protein>
    <submittedName>
        <fullName evidence="1">Uncharacterized protein</fullName>
    </submittedName>
</protein>
<accession>A0ACC2PKP2</accession>
<gene>
    <name evidence="1" type="ORF">QAD02_019415</name>
</gene>
<proteinExistence type="predicted"/>
<evidence type="ECO:0000313" key="2">
    <source>
        <dbReference type="Proteomes" id="UP001239111"/>
    </source>
</evidence>
<keyword evidence="2" id="KW-1185">Reference proteome</keyword>
<organism evidence="1 2">
    <name type="scientific">Eretmocerus hayati</name>
    <dbReference type="NCBI Taxonomy" id="131215"/>
    <lineage>
        <taxon>Eukaryota</taxon>
        <taxon>Metazoa</taxon>
        <taxon>Ecdysozoa</taxon>
        <taxon>Arthropoda</taxon>
        <taxon>Hexapoda</taxon>
        <taxon>Insecta</taxon>
        <taxon>Pterygota</taxon>
        <taxon>Neoptera</taxon>
        <taxon>Endopterygota</taxon>
        <taxon>Hymenoptera</taxon>
        <taxon>Apocrita</taxon>
        <taxon>Proctotrupomorpha</taxon>
        <taxon>Chalcidoidea</taxon>
        <taxon>Aphelinidae</taxon>
        <taxon>Aphelininae</taxon>
        <taxon>Eretmocerus</taxon>
    </lineage>
</organism>
<sequence length="474" mass="50673">MTAGICVHSLKRSSCNINFSVGTSGVILEKELMLHEAVITNETEIVFNLLNSGEELNVDCRNNYGRSPIHLAASRGNTDILKMLIDAGCDIELRDKFGMRPIHMAAWYGQQAAVNLLLEAGVQASAIDKKGRSLLMMVAHSCDDPPFLERLIAELQLKQGRRCSTSISSTGNTTPTISLSSSVTSSLAVARDCEGATALHHAARSGHAEAISTLAKLLTEIDLNATDQKGQTPLHYACSAGKQEAACRLQDLGASLDATDLEGCTCLHSAALQRESRLCVRLLSRCSPPEVARLLRLTDDRGYCLIHIAASLGCAILLDSLLQLEIEPRVALELSSASGSRDTPLHLAARNGQLHLVDELVQRGALVRALNIENQTPLQVALELGHVQVSRLLAEAEANPAISPSGYHQPEFASTSADTSDELTSSQSRGDQDSSDDRSTLLVATKASLTSIANIIARTARIDDCPAALSISDE</sequence>
<name>A0ACC2PKP2_9HYME</name>
<dbReference type="Proteomes" id="UP001239111">
    <property type="component" value="Chromosome 1"/>
</dbReference>
<dbReference type="EMBL" id="CM056741">
    <property type="protein sequence ID" value="KAJ8683623.1"/>
    <property type="molecule type" value="Genomic_DNA"/>
</dbReference>